<dbReference type="EMBL" id="CP093362">
    <property type="protein sequence ID" value="UQS84709.1"/>
    <property type="molecule type" value="Genomic_DNA"/>
</dbReference>
<keyword evidence="1" id="KW-0472">Membrane</keyword>
<keyword evidence="1" id="KW-1133">Transmembrane helix</keyword>
<evidence type="ECO:0000313" key="2">
    <source>
        <dbReference type="EMBL" id="UQS84709.1"/>
    </source>
</evidence>
<proteinExistence type="predicted"/>
<feature type="transmembrane region" description="Helical" evidence="1">
    <location>
        <begin position="67"/>
        <end position="87"/>
    </location>
</feature>
<dbReference type="InterPro" id="IPR021697">
    <property type="entry name" value="DUF3278"/>
</dbReference>
<dbReference type="RefSeq" id="WP_249510693.1">
    <property type="nucleotide sequence ID" value="NZ_CP093362.1"/>
</dbReference>
<feature type="transmembrane region" description="Helical" evidence="1">
    <location>
        <begin position="117"/>
        <end position="136"/>
    </location>
</feature>
<evidence type="ECO:0000313" key="3">
    <source>
        <dbReference type="Proteomes" id="UP000831859"/>
    </source>
</evidence>
<dbReference type="Pfam" id="PF11683">
    <property type="entry name" value="DUF3278"/>
    <property type="match status" value="1"/>
</dbReference>
<dbReference type="Proteomes" id="UP000831859">
    <property type="component" value="Chromosome"/>
</dbReference>
<name>A0ABY4PFZ2_9LACO</name>
<organism evidence="2 3">
    <name type="scientific">Apilactobacillus apisilvae</name>
    <dbReference type="NCBI Taxonomy" id="2923364"/>
    <lineage>
        <taxon>Bacteria</taxon>
        <taxon>Bacillati</taxon>
        <taxon>Bacillota</taxon>
        <taxon>Bacilli</taxon>
        <taxon>Lactobacillales</taxon>
        <taxon>Lactobacillaceae</taxon>
        <taxon>Apilactobacillus</taxon>
    </lineage>
</organism>
<keyword evidence="1" id="KW-0812">Transmembrane</keyword>
<reference evidence="2 3" key="1">
    <citation type="journal article" date="2022" name="Int. J. Syst. Evol. Microbiol.">
        <title>Apilactobacillus apisilvae sp. nov., Nicolia spurrieriana gen. nov. sp. nov., Bombilactobacillus folatiphilus sp. nov. and Bombilactobacillus thymidiniphilus sp. nov., four new lactic acid bacterial isolates from stingless bees Tetragonula carbonaria and Austroplebeia australis.</title>
        <authorList>
            <person name="Oliphant S.A."/>
            <person name="Watson-Haigh N.S."/>
            <person name="Sumby K.M."/>
            <person name="Gardner J."/>
            <person name="Groom S."/>
            <person name="Jiranek V."/>
        </authorList>
    </citation>
    <scope>NUCLEOTIDE SEQUENCE [LARGE SCALE GENOMIC DNA]</scope>
    <source>
        <strain evidence="2 3">SG5_A10</strain>
    </source>
</reference>
<keyword evidence="3" id="KW-1185">Reference proteome</keyword>
<protein>
    <submittedName>
        <fullName evidence="2">DUF3278 domain-containing protein</fullName>
    </submittedName>
</protein>
<evidence type="ECO:0000256" key="1">
    <source>
        <dbReference type="SAM" id="Phobius"/>
    </source>
</evidence>
<accession>A0ABY4PFZ2</accession>
<feature type="transmembrane region" description="Helical" evidence="1">
    <location>
        <begin position="156"/>
        <end position="173"/>
    </location>
</feature>
<sequence length="179" mass="21251">MNNQKESFYIKFIKYLYHINGDIDEYKISEINRIGNNAFMILIVYFWLEIMALMVPLFLSLNLQNTLLIVFFSNALMLFIIMSYIYFSIYRLKLDQIDAYDEKDYLLKLKKAKRKSILGAFIFFVLERLLTLFIDFSNNTDHLSLIQLIISPKRNINWIIGALSVGVISYFRLKSKIKK</sequence>
<gene>
    <name evidence="2" type="ORF">MOO46_05530</name>
</gene>
<feature type="transmembrane region" description="Helical" evidence="1">
    <location>
        <begin position="38"/>
        <end position="61"/>
    </location>
</feature>